<dbReference type="Pfam" id="PF18953">
    <property type="entry name" value="SAP_new25"/>
    <property type="match status" value="1"/>
</dbReference>
<evidence type="ECO:0000259" key="2">
    <source>
        <dbReference type="Pfam" id="PF20026"/>
    </source>
</evidence>
<dbReference type="AlphaFoldDB" id="A0A917UNC0"/>
<proteinExistence type="predicted"/>
<evidence type="ECO:0000313" key="4">
    <source>
        <dbReference type="Proteomes" id="UP000625682"/>
    </source>
</evidence>
<feature type="region of interest" description="Disordered" evidence="1">
    <location>
        <begin position="213"/>
        <end position="240"/>
    </location>
</feature>
<organism evidence="3 4">
    <name type="scientific">Streptomyces lacrimifluminis</name>
    <dbReference type="NCBI Taxonomy" id="1500077"/>
    <lineage>
        <taxon>Bacteria</taxon>
        <taxon>Bacillati</taxon>
        <taxon>Actinomycetota</taxon>
        <taxon>Actinomycetes</taxon>
        <taxon>Kitasatosporales</taxon>
        <taxon>Streptomycetaceae</taxon>
        <taxon>Streptomyces</taxon>
    </lineage>
</organism>
<reference evidence="3" key="1">
    <citation type="journal article" date="2014" name="Int. J. Syst. Evol. Microbiol.">
        <title>Complete genome sequence of Corynebacterium casei LMG S-19264T (=DSM 44701T), isolated from a smear-ripened cheese.</title>
        <authorList>
            <consortium name="US DOE Joint Genome Institute (JGI-PGF)"/>
            <person name="Walter F."/>
            <person name="Albersmeier A."/>
            <person name="Kalinowski J."/>
            <person name="Ruckert C."/>
        </authorList>
    </citation>
    <scope>NUCLEOTIDE SEQUENCE</scope>
    <source>
        <strain evidence="3">CGMCC 4.7272</strain>
    </source>
</reference>
<dbReference type="InterPro" id="IPR045492">
    <property type="entry name" value="DUF6434"/>
</dbReference>
<gene>
    <name evidence="3" type="ORF">GCM10012282_79270</name>
</gene>
<keyword evidence="4" id="KW-1185">Reference proteome</keyword>
<dbReference type="Pfam" id="PF20026">
    <property type="entry name" value="DUF6434"/>
    <property type="match status" value="1"/>
</dbReference>
<name>A0A917UNC0_9ACTN</name>
<feature type="domain" description="DUF6434" evidence="2">
    <location>
        <begin position="126"/>
        <end position="183"/>
    </location>
</feature>
<accession>A0A917UNC0</accession>
<evidence type="ECO:0000256" key="1">
    <source>
        <dbReference type="SAM" id="MobiDB-lite"/>
    </source>
</evidence>
<protein>
    <recommendedName>
        <fullName evidence="2">DUF6434 domain-containing protein</fullName>
    </recommendedName>
</protein>
<dbReference type="Proteomes" id="UP000625682">
    <property type="component" value="Unassembled WGS sequence"/>
</dbReference>
<dbReference type="EMBL" id="BMMU01000061">
    <property type="protein sequence ID" value="GGJ70567.1"/>
    <property type="molecule type" value="Genomic_DNA"/>
</dbReference>
<reference evidence="3" key="2">
    <citation type="submission" date="2020-09" db="EMBL/GenBank/DDBJ databases">
        <authorList>
            <person name="Sun Q."/>
            <person name="Zhou Y."/>
        </authorList>
    </citation>
    <scope>NUCLEOTIDE SEQUENCE</scope>
    <source>
        <strain evidence="3">CGMCC 4.7272</strain>
    </source>
</reference>
<evidence type="ECO:0000313" key="3">
    <source>
        <dbReference type="EMBL" id="GGJ70567.1"/>
    </source>
</evidence>
<sequence length="240" mass="26422">MDETDLARFGCDPGVSQSHRPQGYFLSGGGPGCDSQSYRSSSSVRGGWHTARMTEQRPVLALSLTGEELRRWYWLKDELLVFARSIGVGTRGGKQELTDRLAAVLDGRTLPPAAPVRRVVGTLLPEPVTADTVIRAGQRCSQQLRDFFQTEIGPAFRFDAAMRSFIADGAGRTLGDAVRHWHTTRGRGPEDIGPQFELNRFLRDWNAAHPGAGRDAALGAWRDHRSRPVDDRPGSKGRGE</sequence>
<feature type="compositionally biased region" description="Basic and acidic residues" evidence="1">
    <location>
        <begin position="221"/>
        <end position="240"/>
    </location>
</feature>
<comment type="caution">
    <text evidence="3">The sequence shown here is derived from an EMBL/GenBank/DDBJ whole genome shotgun (WGS) entry which is preliminary data.</text>
</comment>